<dbReference type="SUPFAM" id="SSF46785">
    <property type="entry name" value="Winged helix' DNA-binding domain"/>
    <property type="match status" value="1"/>
</dbReference>
<proteinExistence type="predicted"/>
<keyword evidence="2" id="KW-1185">Reference proteome</keyword>
<protein>
    <submittedName>
        <fullName evidence="1">Uncharacterized protein</fullName>
    </submittedName>
</protein>
<dbReference type="STRING" id="1121326.CLMAG_53950"/>
<dbReference type="InterPro" id="IPR036390">
    <property type="entry name" value="WH_DNA-bd_sf"/>
</dbReference>
<name>A0A162QZ66_9CLOT</name>
<organism evidence="1 2">
    <name type="scientific">Clostridium magnum DSM 2767</name>
    <dbReference type="NCBI Taxonomy" id="1121326"/>
    <lineage>
        <taxon>Bacteria</taxon>
        <taxon>Bacillati</taxon>
        <taxon>Bacillota</taxon>
        <taxon>Clostridia</taxon>
        <taxon>Eubacteriales</taxon>
        <taxon>Clostridiaceae</taxon>
        <taxon>Clostridium</taxon>
    </lineage>
</organism>
<sequence>MEEYLKKLTNRIPKENKGYSYITNIEISIPILCLNVNAIKRKEVGLQLAEEIIMKLIDNDITTVCDIAEIMGLEEDVVNITIGMLYVKDLIIVTSGNCILTTMGKEVLKNLKEIRLEPENISPVYINLLNGEMYTDKFNNQVDKYGKSDNVLDAKIKVDKEYINKRFTDIRDIFNEQQKIYGASNLSQAQLYKIESIEEDKIHYLNIKSGIFKSKSGEEIEISSSKHSIVNQIQSDILEQIIRGKKFKYIFRNKNTNKILLDDELRELGNYNNEYIRELVNKFNKVNKDERQKIIDEFYKIYRIERALLDNELELIIDDLVKDVKEVKVCTGRLGDVIFNDEYMLPICKSIKKGTKVCIYYNFERDIKKSKSTAEKTFPEIKDIKIIEYKERFHNTIIQFDDSFQIETSYYDIKVLDGKYITKTISTLKNIKA</sequence>
<dbReference type="PATRIC" id="fig|1121326.3.peg.5464"/>
<dbReference type="AlphaFoldDB" id="A0A162QZ66"/>
<comment type="caution">
    <text evidence="1">The sequence shown here is derived from an EMBL/GenBank/DDBJ whole genome shotgun (WGS) entry which is preliminary data.</text>
</comment>
<evidence type="ECO:0000313" key="1">
    <source>
        <dbReference type="EMBL" id="KZL89177.1"/>
    </source>
</evidence>
<gene>
    <name evidence="1" type="ORF">CLMAG_53950</name>
</gene>
<dbReference type="EMBL" id="LWAE01000010">
    <property type="protein sequence ID" value="KZL89177.1"/>
    <property type="molecule type" value="Genomic_DNA"/>
</dbReference>
<reference evidence="1 2" key="1">
    <citation type="submission" date="2016-04" db="EMBL/GenBank/DDBJ databases">
        <title>Genome sequence of Clostridium magnum DSM 2767.</title>
        <authorList>
            <person name="Poehlein A."/>
            <person name="Uhlig R."/>
            <person name="Fischer R."/>
            <person name="Bahl H."/>
            <person name="Daniel R."/>
        </authorList>
    </citation>
    <scope>NUCLEOTIDE SEQUENCE [LARGE SCALE GENOMIC DNA]</scope>
    <source>
        <strain evidence="1 2">DSM 2767</strain>
    </source>
</reference>
<evidence type="ECO:0000313" key="2">
    <source>
        <dbReference type="Proteomes" id="UP000076603"/>
    </source>
</evidence>
<dbReference type="Proteomes" id="UP000076603">
    <property type="component" value="Unassembled WGS sequence"/>
</dbReference>
<dbReference type="RefSeq" id="WP_066629574.1">
    <property type="nucleotide sequence ID" value="NZ_FQXL01000050.1"/>
</dbReference>
<accession>A0A162QZ66</accession>